<sequence length="79" mass="8462">MGARVLHLYFGVSNQGAFVGVSLLAMASFQSIEMLADMTLSRAGSLLQGASFDCPVQVDGETLFSRFIPLLCVSNLYPT</sequence>
<reference evidence="2 3" key="1">
    <citation type="submission" date="2016-10" db="EMBL/GenBank/DDBJ databases">
        <title>Comparative genome analysis of multiple Pseudomonas spp. focuses on biocontrol and plant growth promoting traits.</title>
        <authorList>
            <person name="Tao X.-Y."/>
            <person name="Taylor C.G."/>
        </authorList>
    </citation>
    <scope>NUCLEOTIDE SEQUENCE [LARGE SCALE GENOMIC DNA]</scope>
    <source>
        <strain evidence="2 3">36B3</strain>
    </source>
</reference>
<evidence type="ECO:0000313" key="2">
    <source>
        <dbReference type="EMBL" id="ROO00820.1"/>
    </source>
</evidence>
<gene>
    <name evidence="2" type="ORF">BK674_09675</name>
</gene>
<name>A0A423NRF0_9PSED</name>
<keyword evidence="1" id="KW-0472">Membrane</keyword>
<keyword evidence="1" id="KW-0812">Transmembrane</keyword>
<comment type="caution">
    <text evidence="2">The sequence shown here is derived from an EMBL/GenBank/DDBJ whole genome shotgun (WGS) entry which is preliminary data.</text>
</comment>
<keyword evidence="1" id="KW-1133">Transmembrane helix</keyword>
<dbReference type="AlphaFoldDB" id="A0A423NRF0"/>
<dbReference type="Proteomes" id="UP000284207">
    <property type="component" value="Unassembled WGS sequence"/>
</dbReference>
<dbReference type="EMBL" id="MOCA01000004">
    <property type="protein sequence ID" value="ROO00820.1"/>
    <property type="molecule type" value="Genomic_DNA"/>
</dbReference>
<evidence type="ECO:0000256" key="1">
    <source>
        <dbReference type="SAM" id="Phobius"/>
    </source>
</evidence>
<feature type="transmembrane region" description="Helical" evidence="1">
    <location>
        <begin position="6"/>
        <end position="29"/>
    </location>
</feature>
<protein>
    <submittedName>
        <fullName evidence="2">Uncharacterized protein</fullName>
    </submittedName>
</protein>
<accession>A0A423NRF0</accession>
<proteinExistence type="predicted"/>
<organism evidence="2 3">
    <name type="scientific">Pseudomonas moraviensis</name>
    <dbReference type="NCBI Taxonomy" id="321662"/>
    <lineage>
        <taxon>Bacteria</taxon>
        <taxon>Pseudomonadati</taxon>
        <taxon>Pseudomonadota</taxon>
        <taxon>Gammaproteobacteria</taxon>
        <taxon>Pseudomonadales</taxon>
        <taxon>Pseudomonadaceae</taxon>
        <taxon>Pseudomonas</taxon>
    </lineage>
</organism>
<evidence type="ECO:0000313" key="3">
    <source>
        <dbReference type="Proteomes" id="UP000284207"/>
    </source>
</evidence>